<feature type="transmembrane region" description="Helical" evidence="1">
    <location>
        <begin position="283"/>
        <end position="308"/>
    </location>
</feature>
<name>A0A1T4SRL5_9BACT</name>
<gene>
    <name evidence="2" type="ORF">SAMN04488128_103352</name>
</gene>
<feature type="transmembrane region" description="Helical" evidence="1">
    <location>
        <begin position="434"/>
        <end position="457"/>
    </location>
</feature>
<keyword evidence="1" id="KW-0472">Membrane</keyword>
<dbReference type="Proteomes" id="UP000190367">
    <property type="component" value="Unassembled WGS sequence"/>
</dbReference>
<sequence length="476" mass="54991">MDAAYLDLRSSNLFVEIFKETMPLLIAAWLLVAYHRKRINILDMLLYAFATEAYTVMMIGPTFNASFFVALYLTIEQGHQVLTGRLRIRREYLLLLLFPLISQMLVMMVGQLYQDPFSLSGSSAAYFFRPVYFYLKNYLPMFAIGSRILQERDSISFEGMLRTMKKIALYSAGVGVLQLFVQAVLHNDVLGELLGLQQRYMLEQINGPLGVRIQAFFAEPKVFCAFVSLTIPVFLRDRNYKSAFWVFLMAVQTSSQTFWINMLSAAIVFMLLQPIRLVRFKALASLGVIVCIFLSIASAKDVLMQYYLKNRNQPISRMLLERSLSRYDTQYWQPNNQVLGIPLQRDMELPVVDFLRDHPYLLWTGYGPGNSTFIPGHYFSGQLRYMQQLEGVGGHNLNMRWFYILAEFGLFGLLLFFLLLTRADRQLPPFQRNYLVYVVVCFFFSQIDLFLLMTAMLCQPAPEEEEAGQPLLIGEQ</sequence>
<protein>
    <recommendedName>
        <fullName evidence="4">O-antigen ligase</fullName>
    </recommendedName>
</protein>
<keyword evidence="1" id="KW-0812">Transmembrane</keyword>
<accession>A0A1T4SRL5</accession>
<feature type="transmembrane region" description="Helical" evidence="1">
    <location>
        <begin position="93"/>
        <end position="114"/>
    </location>
</feature>
<dbReference type="STRING" id="634771.SAMN04488128_103352"/>
<keyword evidence="1" id="KW-1133">Transmembrane helix</keyword>
<feature type="transmembrane region" description="Helical" evidence="1">
    <location>
        <begin position="167"/>
        <end position="185"/>
    </location>
</feature>
<feature type="transmembrane region" description="Helical" evidence="1">
    <location>
        <begin position="244"/>
        <end position="271"/>
    </location>
</feature>
<keyword evidence="3" id="KW-1185">Reference proteome</keyword>
<feature type="transmembrane region" description="Helical" evidence="1">
    <location>
        <begin position="401"/>
        <end position="422"/>
    </location>
</feature>
<organism evidence="2 3">
    <name type="scientific">Chitinophaga eiseniae</name>
    <dbReference type="NCBI Taxonomy" id="634771"/>
    <lineage>
        <taxon>Bacteria</taxon>
        <taxon>Pseudomonadati</taxon>
        <taxon>Bacteroidota</taxon>
        <taxon>Chitinophagia</taxon>
        <taxon>Chitinophagales</taxon>
        <taxon>Chitinophagaceae</taxon>
        <taxon>Chitinophaga</taxon>
    </lineage>
</organism>
<dbReference type="RefSeq" id="WP_078670715.1">
    <property type="nucleotide sequence ID" value="NZ_FUWZ01000003.1"/>
</dbReference>
<evidence type="ECO:0000256" key="1">
    <source>
        <dbReference type="SAM" id="Phobius"/>
    </source>
</evidence>
<evidence type="ECO:0000313" key="3">
    <source>
        <dbReference type="Proteomes" id="UP000190367"/>
    </source>
</evidence>
<proteinExistence type="predicted"/>
<dbReference type="OrthoDB" id="630610at2"/>
<dbReference type="EMBL" id="FUWZ01000003">
    <property type="protein sequence ID" value="SKA30803.1"/>
    <property type="molecule type" value="Genomic_DNA"/>
</dbReference>
<feature type="transmembrane region" description="Helical" evidence="1">
    <location>
        <begin position="12"/>
        <end position="34"/>
    </location>
</feature>
<feature type="transmembrane region" description="Helical" evidence="1">
    <location>
        <begin position="126"/>
        <end position="146"/>
    </location>
</feature>
<reference evidence="3" key="1">
    <citation type="submission" date="2017-02" db="EMBL/GenBank/DDBJ databases">
        <authorList>
            <person name="Varghese N."/>
            <person name="Submissions S."/>
        </authorList>
    </citation>
    <scope>NUCLEOTIDE SEQUENCE [LARGE SCALE GENOMIC DNA]</scope>
    <source>
        <strain evidence="3">DSM 22224</strain>
    </source>
</reference>
<evidence type="ECO:0000313" key="2">
    <source>
        <dbReference type="EMBL" id="SKA30803.1"/>
    </source>
</evidence>
<dbReference type="AlphaFoldDB" id="A0A1T4SRL5"/>
<feature type="transmembrane region" description="Helical" evidence="1">
    <location>
        <begin position="54"/>
        <end position="73"/>
    </location>
</feature>
<evidence type="ECO:0008006" key="4">
    <source>
        <dbReference type="Google" id="ProtNLM"/>
    </source>
</evidence>